<evidence type="ECO:0000259" key="4">
    <source>
        <dbReference type="Pfam" id="PF00675"/>
    </source>
</evidence>
<dbReference type="Proteomes" id="UP000564677">
    <property type="component" value="Unassembled WGS sequence"/>
</dbReference>
<dbReference type="PANTHER" id="PTHR11851">
    <property type="entry name" value="METALLOPROTEASE"/>
    <property type="match status" value="1"/>
</dbReference>
<dbReference type="InterPro" id="IPR050361">
    <property type="entry name" value="MPP/UQCRC_Complex"/>
</dbReference>
<dbReference type="InterPro" id="IPR011765">
    <property type="entry name" value="Pept_M16_N"/>
</dbReference>
<reference evidence="6 7" key="1">
    <citation type="submission" date="2020-03" db="EMBL/GenBank/DDBJ databases">
        <title>Genomic Encyclopedia of Type Strains, Phase IV (KMG-IV): sequencing the most valuable type-strain genomes for metagenomic binning, comparative biology and taxonomic classification.</title>
        <authorList>
            <person name="Goeker M."/>
        </authorList>
    </citation>
    <scope>NUCLEOTIDE SEQUENCE [LARGE SCALE GENOMIC DNA]</scope>
    <source>
        <strain evidence="6 7">DSM 4733</strain>
    </source>
</reference>
<dbReference type="EMBL" id="JAASQV010000002">
    <property type="protein sequence ID" value="NIJ66172.1"/>
    <property type="molecule type" value="Genomic_DNA"/>
</dbReference>
<keyword evidence="2" id="KW-0482">Metalloprotease</keyword>
<feature type="domain" description="Peptidase M16 N-terminal" evidence="4">
    <location>
        <begin position="528"/>
        <end position="637"/>
    </location>
</feature>
<organism evidence="6 7">
    <name type="scientific">Sphingomonas leidyi</name>
    <dbReference type="NCBI Taxonomy" id="68569"/>
    <lineage>
        <taxon>Bacteria</taxon>
        <taxon>Pseudomonadati</taxon>
        <taxon>Pseudomonadota</taxon>
        <taxon>Alphaproteobacteria</taxon>
        <taxon>Sphingomonadales</taxon>
        <taxon>Sphingomonadaceae</taxon>
        <taxon>Sphingomonas</taxon>
    </lineage>
</organism>
<dbReference type="AlphaFoldDB" id="A0A7X5V1J0"/>
<evidence type="ECO:0000256" key="1">
    <source>
        <dbReference type="ARBA" id="ARBA00007261"/>
    </source>
</evidence>
<name>A0A7X5V1J0_9SPHN</name>
<comment type="similarity">
    <text evidence="1">Belongs to the peptidase M16 family.</text>
</comment>
<gene>
    <name evidence="6" type="ORF">FHR20_003134</name>
</gene>
<dbReference type="RefSeq" id="WP_167300446.1">
    <property type="nucleotide sequence ID" value="NZ_JAASQV010000002.1"/>
</dbReference>
<evidence type="ECO:0000313" key="7">
    <source>
        <dbReference type="Proteomes" id="UP000564677"/>
    </source>
</evidence>
<feature type="signal peptide" evidence="3">
    <location>
        <begin position="1"/>
        <end position="25"/>
    </location>
</feature>
<sequence length="955" mass="101399">MKSFRMLCGASICALAIGAAVPVFAQQAPAAAAAAPAQTKPVPVAELVKKIDIPYEGFTLPNGLRVLVHTDRKAPIVAVSTWYDVGSKHEPAGKTGFAHLFEHLMFNGSENAPGDFFEPLKQVGATDFNGTTSFDRTNYFETVPRPALDRALFLESDRMGYLLGAITQDVLDEQRGVVQNEKRQGDNQPYGLVFYKVLEELLGSTPYGHNVIGSMADLDAASLDDVKNWFRAHYGPNNAILVLAGDVDVKEARPLVEKYFGAIPAGPKSVLPQVTVPTLAAPKTVTIKDSVAATLILRSWAVPGLNDKDATALNVFASVLGGLASSRLDNELVRKDKTAVQVSSNVQSLAQIGIFMVQAVVKPGVDPAVVSKRLDEILADLLKNGPTADEVKRVATTNVSGRIAGLESVGGFGGKAVALASGELYSGDPLHFRKELEAMARVTPAEVTAAANKWLNRPALTVMVVPGQREAYQEATAVAAKPAEGAKAEPVKGTRGALPAVAPIGDLVFPKVERTRLSNGIELVYAHRNAVPVTQIEMSFDAGVAADPAGKLGTQRLTLNMMDEGTTSLDSTALAEARERLGATIGSGSSADRTYLGVDAPSPNLAGALDLFADVVERPAFVPAEIERVRGQMLAGIAQELTSPTGLSGRMVPRVLYGAGSPYAKLGAGSGDPAVVKTITRDDLVAWHNAWIRPDKAKIFVVSDRPLAEIKAALETRFGGWKSEGPAGAKAFAPSAQAMTPRIILIDRPNSPQSQIVAAQLTGVDPFSDTLAVTTANQALGSGFLSRINMDLREAKHWSYGAGGGYSFLEHAVPYTISAPVQADRTGDSIKAIQQQVRDFLTTKGVTPEELTREVNGSTRELPGRFETSDAVLNAMQQNDLRRRPDDYFSTIAQKYRMLAIPQLDAAARAALDPNKFVFVVVGDAAKVRPQLDSIGLPVEVVPAASLASTKPAAN</sequence>
<dbReference type="Pfam" id="PF00675">
    <property type="entry name" value="Peptidase_M16"/>
    <property type="match status" value="2"/>
</dbReference>
<keyword evidence="2" id="KW-0378">Hydrolase</keyword>
<evidence type="ECO:0000256" key="3">
    <source>
        <dbReference type="SAM" id="SignalP"/>
    </source>
</evidence>
<feature type="domain" description="Peptidase M16 C-terminal" evidence="5">
    <location>
        <begin position="222"/>
        <end position="395"/>
    </location>
</feature>
<feature type="domain" description="Peptidase M16 C-terminal" evidence="5">
    <location>
        <begin position="678"/>
        <end position="856"/>
    </location>
</feature>
<protein>
    <submittedName>
        <fullName evidence="6">Putative Zn-dependent peptidase</fullName>
    </submittedName>
</protein>
<evidence type="ECO:0000259" key="5">
    <source>
        <dbReference type="Pfam" id="PF05193"/>
    </source>
</evidence>
<dbReference type="GO" id="GO:0008237">
    <property type="term" value="F:metallopeptidase activity"/>
    <property type="evidence" value="ECO:0007669"/>
    <property type="project" value="UniProtKB-KW"/>
</dbReference>
<dbReference type="Pfam" id="PF05193">
    <property type="entry name" value="Peptidase_M16_C"/>
    <property type="match status" value="2"/>
</dbReference>
<dbReference type="InterPro" id="IPR011249">
    <property type="entry name" value="Metalloenz_LuxS/M16"/>
</dbReference>
<feature type="chain" id="PRO_5031050139" evidence="3">
    <location>
        <begin position="26"/>
        <end position="955"/>
    </location>
</feature>
<keyword evidence="7" id="KW-1185">Reference proteome</keyword>
<dbReference type="InterPro" id="IPR007863">
    <property type="entry name" value="Peptidase_M16_C"/>
</dbReference>
<feature type="domain" description="Peptidase M16 N-terminal" evidence="4">
    <location>
        <begin position="65"/>
        <end position="211"/>
    </location>
</feature>
<keyword evidence="3" id="KW-0732">Signal</keyword>
<keyword evidence="2" id="KW-0645">Protease</keyword>
<accession>A0A7X5V1J0</accession>
<dbReference type="Gene3D" id="3.30.830.10">
    <property type="entry name" value="Metalloenzyme, LuxS/M16 peptidase-like"/>
    <property type="match status" value="4"/>
</dbReference>
<dbReference type="PANTHER" id="PTHR11851:SF49">
    <property type="entry name" value="MITOCHONDRIAL-PROCESSING PEPTIDASE SUBUNIT ALPHA"/>
    <property type="match status" value="1"/>
</dbReference>
<comment type="caution">
    <text evidence="6">The sequence shown here is derived from an EMBL/GenBank/DDBJ whole genome shotgun (WGS) entry which is preliminary data.</text>
</comment>
<evidence type="ECO:0000313" key="6">
    <source>
        <dbReference type="EMBL" id="NIJ66172.1"/>
    </source>
</evidence>
<dbReference type="GO" id="GO:0046872">
    <property type="term" value="F:metal ion binding"/>
    <property type="evidence" value="ECO:0007669"/>
    <property type="project" value="InterPro"/>
</dbReference>
<evidence type="ECO:0000256" key="2">
    <source>
        <dbReference type="ARBA" id="ARBA00023049"/>
    </source>
</evidence>
<dbReference type="SUPFAM" id="SSF63411">
    <property type="entry name" value="LuxS/MPP-like metallohydrolase"/>
    <property type="match status" value="4"/>
</dbReference>
<proteinExistence type="inferred from homology"/>